<evidence type="ECO:0000313" key="1">
    <source>
        <dbReference type="EMBL" id="VDL27943.1"/>
    </source>
</evidence>
<dbReference type="WBParaSite" id="HDID_0000314601-mRNA-1">
    <property type="protein sequence ID" value="HDID_0000314601-mRNA-1"/>
    <property type="gene ID" value="HDID_0000314601"/>
</dbReference>
<sequence>MTLTLCHHDIDVNAKADTDHHSVNTFYQAVKIQFNPKDPELKDNFKKEEGNNAQTDTLDTEFGQLQVRNPCGILKK</sequence>
<dbReference type="Proteomes" id="UP000274504">
    <property type="component" value="Unassembled WGS sequence"/>
</dbReference>
<gene>
    <name evidence="1" type="ORF">HDID_LOCUS3144</name>
</gene>
<protein>
    <submittedName>
        <fullName evidence="3">PITH domain-containing protein</fullName>
    </submittedName>
</protein>
<reference evidence="1 2" key="2">
    <citation type="submission" date="2018-11" db="EMBL/GenBank/DDBJ databases">
        <authorList>
            <consortium name="Pathogen Informatics"/>
        </authorList>
    </citation>
    <scope>NUCLEOTIDE SEQUENCE [LARGE SCALE GENOMIC DNA]</scope>
</reference>
<accession>A0A0R3SEF7</accession>
<evidence type="ECO:0000313" key="3">
    <source>
        <dbReference type="WBParaSite" id="HDID_0000314601-mRNA-1"/>
    </source>
</evidence>
<evidence type="ECO:0000313" key="2">
    <source>
        <dbReference type="Proteomes" id="UP000274504"/>
    </source>
</evidence>
<reference evidence="3" key="1">
    <citation type="submission" date="2017-02" db="UniProtKB">
        <authorList>
            <consortium name="WormBaseParasite"/>
        </authorList>
    </citation>
    <scope>IDENTIFICATION</scope>
</reference>
<dbReference type="EMBL" id="UYSG01000892">
    <property type="protein sequence ID" value="VDL27943.1"/>
    <property type="molecule type" value="Genomic_DNA"/>
</dbReference>
<organism evidence="3">
    <name type="scientific">Hymenolepis diminuta</name>
    <name type="common">Rat tapeworm</name>
    <dbReference type="NCBI Taxonomy" id="6216"/>
    <lineage>
        <taxon>Eukaryota</taxon>
        <taxon>Metazoa</taxon>
        <taxon>Spiralia</taxon>
        <taxon>Lophotrochozoa</taxon>
        <taxon>Platyhelminthes</taxon>
        <taxon>Cestoda</taxon>
        <taxon>Eucestoda</taxon>
        <taxon>Cyclophyllidea</taxon>
        <taxon>Hymenolepididae</taxon>
        <taxon>Hymenolepis</taxon>
    </lineage>
</organism>
<proteinExistence type="predicted"/>
<name>A0A0R3SEF7_HYMDI</name>
<dbReference type="AlphaFoldDB" id="A0A0R3SEF7"/>